<proteinExistence type="predicted"/>
<protein>
    <submittedName>
        <fullName evidence="1">Uncharacterized protein</fullName>
    </submittedName>
</protein>
<evidence type="ECO:0000313" key="1">
    <source>
        <dbReference type="EMBL" id="MBK1838405.1"/>
    </source>
</evidence>
<dbReference type="RefSeq" id="WP_085557456.1">
    <property type="nucleotide sequence ID" value="NZ_JAENHM010000041.1"/>
</dbReference>
<keyword evidence="2" id="KW-1185">Reference proteome</keyword>
<name>A0ABS1F4Q9_9PROT</name>
<gene>
    <name evidence="1" type="ORF">JHL17_13375</name>
</gene>
<organism evidence="1 2">
    <name type="scientific">Azospirillum endophyticum</name>
    <dbReference type="NCBI Taxonomy" id="2800326"/>
    <lineage>
        <taxon>Bacteria</taxon>
        <taxon>Pseudomonadati</taxon>
        <taxon>Pseudomonadota</taxon>
        <taxon>Alphaproteobacteria</taxon>
        <taxon>Rhodospirillales</taxon>
        <taxon>Azospirillaceae</taxon>
        <taxon>Azospirillum</taxon>
    </lineage>
</organism>
<dbReference type="Proteomes" id="UP000652760">
    <property type="component" value="Unassembled WGS sequence"/>
</dbReference>
<dbReference type="EMBL" id="JAENHM010000041">
    <property type="protein sequence ID" value="MBK1838405.1"/>
    <property type="molecule type" value="Genomic_DNA"/>
</dbReference>
<sequence>MMRIVRDGTELINCIEADAVLRVLQPDTAPLTNRLCRLLRDAVHAWSHGEHSPAAREQIENLLLVAGSLGYQVGLECTDVFTAVGDLDAAVQGGLALMPHFDRPVLRLALQPKLNVEAHA</sequence>
<reference evidence="2" key="1">
    <citation type="submission" date="2021-01" db="EMBL/GenBank/DDBJ databases">
        <title>Genome public.</title>
        <authorList>
            <person name="Liu C."/>
            <person name="Sun Q."/>
        </authorList>
    </citation>
    <scope>NUCLEOTIDE SEQUENCE [LARGE SCALE GENOMIC DNA]</scope>
    <source>
        <strain evidence="2">YIM B02556</strain>
    </source>
</reference>
<comment type="caution">
    <text evidence="1">The sequence shown here is derived from an EMBL/GenBank/DDBJ whole genome shotgun (WGS) entry which is preliminary data.</text>
</comment>
<accession>A0ABS1F4Q9</accession>
<evidence type="ECO:0000313" key="2">
    <source>
        <dbReference type="Proteomes" id="UP000652760"/>
    </source>
</evidence>